<accession>A0ABV6JR39</accession>
<dbReference type="InterPro" id="IPR006448">
    <property type="entry name" value="Phage_term_ssu_P27"/>
</dbReference>
<name>A0ABV6JR39_9PROT</name>
<feature type="region of interest" description="Disordered" evidence="1">
    <location>
        <begin position="1"/>
        <end position="46"/>
    </location>
</feature>
<dbReference type="Proteomes" id="UP001589865">
    <property type="component" value="Unassembled WGS sequence"/>
</dbReference>
<dbReference type="RefSeq" id="WP_377043663.1">
    <property type="nucleotide sequence ID" value="NZ_JBHLUN010000005.1"/>
</dbReference>
<evidence type="ECO:0000256" key="1">
    <source>
        <dbReference type="SAM" id="MobiDB-lite"/>
    </source>
</evidence>
<feature type="compositionally biased region" description="Basic and acidic residues" evidence="1">
    <location>
        <begin position="29"/>
        <end position="46"/>
    </location>
</feature>
<evidence type="ECO:0000313" key="3">
    <source>
        <dbReference type="Proteomes" id="UP001589865"/>
    </source>
</evidence>
<evidence type="ECO:0000313" key="2">
    <source>
        <dbReference type="EMBL" id="MFC0407930.1"/>
    </source>
</evidence>
<proteinExistence type="predicted"/>
<feature type="compositionally biased region" description="Basic residues" evidence="1">
    <location>
        <begin position="1"/>
        <end position="10"/>
    </location>
</feature>
<feature type="region of interest" description="Disordered" evidence="1">
    <location>
        <begin position="152"/>
        <end position="173"/>
    </location>
</feature>
<dbReference type="Pfam" id="PF05119">
    <property type="entry name" value="Terminase_4"/>
    <property type="match status" value="1"/>
</dbReference>
<reference evidence="2 3" key="1">
    <citation type="submission" date="2024-09" db="EMBL/GenBank/DDBJ databases">
        <authorList>
            <person name="Sun Q."/>
            <person name="Mori K."/>
        </authorList>
    </citation>
    <scope>NUCLEOTIDE SEQUENCE [LARGE SCALE GENOMIC DNA]</scope>
    <source>
        <strain evidence="2 3">TBRC 5777</strain>
    </source>
</reference>
<sequence>MAGRPRKPTHLKVVAGTAQPCRTNANEPTPERERPSPPSHLSDRGKAAWAEAVLIADRMGVLTEADPLALEDLAETLADLRAARASLERPLTLMGQDGDGSPKEQVFAKAGERYYWTFGKSGPMRRTRPELADIADASRRLTACLAKFGMSPADRSRVSAKGTKRKNEFAELG</sequence>
<organism evidence="2 3">
    <name type="scientific">Roseomonas elaeocarpi</name>
    <dbReference type="NCBI Taxonomy" id="907779"/>
    <lineage>
        <taxon>Bacteria</taxon>
        <taxon>Pseudomonadati</taxon>
        <taxon>Pseudomonadota</taxon>
        <taxon>Alphaproteobacteria</taxon>
        <taxon>Acetobacterales</taxon>
        <taxon>Roseomonadaceae</taxon>
        <taxon>Roseomonas</taxon>
    </lineage>
</organism>
<comment type="caution">
    <text evidence="2">The sequence shown here is derived from an EMBL/GenBank/DDBJ whole genome shotgun (WGS) entry which is preliminary data.</text>
</comment>
<protein>
    <submittedName>
        <fullName evidence="2">P27 family phage terminase small subunit</fullName>
    </submittedName>
</protein>
<keyword evidence="3" id="KW-1185">Reference proteome</keyword>
<dbReference type="EMBL" id="JBHLUN010000005">
    <property type="protein sequence ID" value="MFC0407930.1"/>
    <property type="molecule type" value="Genomic_DNA"/>
</dbReference>
<gene>
    <name evidence="2" type="ORF">ACFFGY_06685</name>
</gene>